<dbReference type="Proteomes" id="UP001396334">
    <property type="component" value="Unassembled WGS sequence"/>
</dbReference>
<proteinExistence type="predicted"/>
<feature type="region of interest" description="Disordered" evidence="1">
    <location>
        <begin position="38"/>
        <end position="63"/>
    </location>
</feature>
<evidence type="ECO:0000256" key="1">
    <source>
        <dbReference type="SAM" id="MobiDB-lite"/>
    </source>
</evidence>
<gene>
    <name evidence="2" type="ORF">V6N11_001192</name>
</gene>
<feature type="compositionally biased region" description="Polar residues" evidence="1">
    <location>
        <begin position="196"/>
        <end position="214"/>
    </location>
</feature>
<sequence length="363" mass="40469">MEALYYGLPPSCNTGDTCEGLENTFTVLRECETKSRTSLEPNSLPKVAKESIRRKRSARRYNKDISSSSLNYDYQMLSHKIEPNGYKCKQSKVDESVSNKNLKKCKNYVNPSVPDEQTLLRKQPSKEEPVIHKSRQTAGGVTVKKTNKQVDKPRVMTNNVNEESMLTYKTKRKRLVADPPPKLLSGKQKCSKLHSYASTEASDGKPSEQQQSSPEEAVIARLLRLEVPIHSRGESDMHASFTSVGAEEQNLDSCNFNLKGQMRTNLSQLPLENNSDESLSKNICNVQVVGDVTNSDLAVANISARDLERARATETAKLDYVDSTSITNGLKNHNFGVSLRVLNPLASTVAQVCERESGRSRKR</sequence>
<feature type="region of interest" description="Disordered" evidence="1">
    <location>
        <begin position="177"/>
        <end position="215"/>
    </location>
</feature>
<name>A0ABR2RZ02_9ROSI</name>
<evidence type="ECO:0000313" key="3">
    <source>
        <dbReference type="Proteomes" id="UP001396334"/>
    </source>
</evidence>
<keyword evidence="3" id="KW-1185">Reference proteome</keyword>
<protein>
    <submittedName>
        <fullName evidence="2">Uncharacterized protein</fullName>
    </submittedName>
</protein>
<comment type="caution">
    <text evidence="2">The sequence shown here is derived from an EMBL/GenBank/DDBJ whole genome shotgun (WGS) entry which is preliminary data.</text>
</comment>
<dbReference type="EMBL" id="JBBPBN010000019">
    <property type="protein sequence ID" value="KAK9018213.1"/>
    <property type="molecule type" value="Genomic_DNA"/>
</dbReference>
<organism evidence="2 3">
    <name type="scientific">Hibiscus sabdariffa</name>
    <name type="common">roselle</name>
    <dbReference type="NCBI Taxonomy" id="183260"/>
    <lineage>
        <taxon>Eukaryota</taxon>
        <taxon>Viridiplantae</taxon>
        <taxon>Streptophyta</taxon>
        <taxon>Embryophyta</taxon>
        <taxon>Tracheophyta</taxon>
        <taxon>Spermatophyta</taxon>
        <taxon>Magnoliopsida</taxon>
        <taxon>eudicotyledons</taxon>
        <taxon>Gunneridae</taxon>
        <taxon>Pentapetalae</taxon>
        <taxon>rosids</taxon>
        <taxon>malvids</taxon>
        <taxon>Malvales</taxon>
        <taxon>Malvaceae</taxon>
        <taxon>Malvoideae</taxon>
        <taxon>Hibiscus</taxon>
    </lineage>
</organism>
<reference evidence="2 3" key="1">
    <citation type="journal article" date="2024" name="G3 (Bethesda)">
        <title>Genome assembly of Hibiscus sabdariffa L. provides insights into metabolisms of medicinal natural products.</title>
        <authorList>
            <person name="Kim T."/>
        </authorList>
    </citation>
    <scope>NUCLEOTIDE SEQUENCE [LARGE SCALE GENOMIC DNA]</scope>
    <source>
        <strain evidence="2">TK-2024</strain>
        <tissue evidence="2">Old leaves</tissue>
    </source>
</reference>
<accession>A0ABR2RZ02</accession>
<evidence type="ECO:0000313" key="2">
    <source>
        <dbReference type="EMBL" id="KAK9018213.1"/>
    </source>
</evidence>